<dbReference type="EMBL" id="BMJQ01000024">
    <property type="protein sequence ID" value="GGF47031.1"/>
    <property type="molecule type" value="Genomic_DNA"/>
</dbReference>
<evidence type="ECO:0000313" key="3">
    <source>
        <dbReference type="EMBL" id="GGF47031.1"/>
    </source>
</evidence>
<reference evidence="3" key="1">
    <citation type="journal article" date="2014" name="Int. J. Syst. Evol. Microbiol.">
        <title>Complete genome sequence of Corynebacterium casei LMG S-19264T (=DSM 44701T), isolated from a smear-ripened cheese.</title>
        <authorList>
            <consortium name="US DOE Joint Genome Institute (JGI-PGF)"/>
            <person name="Walter F."/>
            <person name="Albersmeier A."/>
            <person name="Kalinowski J."/>
            <person name="Ruckert C."/>
        </authorList>
    </citation>
    <scope>NUCLEOTIDE SEQUENCE</scope>
    <source>
        <strain evidence="3">CGMCC 1.15725</strain>
    </source>
</reference>
<gene>
    <name evidence="3" type="ORF">GCM10011611_61820</name>
</gene>
<evidence type="ECO:0000256" key="1">
    <source>
        <dbReference type="SAM" id="MobiDB-lite"/>
    </source>
</evidence>
<dbReference type="InterPro" id="IPR010727">
    <property type="entry name" value="DUF1302"/>
</dbReference>
<reference evidence="3" key="2">
    <citation type="submission" date="2020-09" db="EMBL/GenBank/DDBJ databases">
        <authorList>
            <person name="Sun Q."/>
            <person name="Zhou Y."/>
        </authorList>
    </citation>
    <scope>NUCLEOTIDE SEQUENCE</scope>
    <source>
        <strain evidence="3">CGMCC 1.15725</strain>
    </source>
</reference>
<comment type="caution">
    <text evidence="3">The sequence shown here is derived from an EMBL/GenBank/DDBJ whole genome shotgun (WGS) entry which is preliminary data.</text>
</comment>
<keyword evidence="4" id="KW-1185">Reference proteome</keyword>
<evidence type="ECO:0000256" key="2">
    <source>
        <dbReference type="SAM" id="SignalP"/>
    </source>
</evidence>
<feature type="chain" id="PRO_5035194287" description="DUF1302 domain-containing protein" evidence="2">
    <location>
        <begin position="25"/>
        <end position="654"/>
    </location>
</feature>
<dbReference type="Proteomes" id="UP000646365">
    <property type="component" value="Unassembled WGS sequence"/>
</dbReference>
<evidence type="ECO:0008006" key="5">
    <source>
        <dbReference type="Google" id="ProtNLM"/>
    </source>
</evidence>
<keyword evidence="2" id="KW-0732">Signal</keyword>
<evidence type="ECO:0000313" key="4">
    <source>
        <dbReference type="Proteomes" id="UP000646365"/>
    </source>
</evidence>
<dbReference type="AlphaFoldDB" id="A0A8J3E6R3"/>
<dbReference type="Pfam" id="PF06980">
    <property type="entry name" value="DUF1302"/>
    <property type="match status" value="1"/>
</dbReference>
<feature type="region of interest" description="Disordered" evidence="1">
    <location>
        <begin position="53"/>
        <end position="79"/>
    </location>
</feature>
<feature type="signal peptide" evidence="2">
    <location>
        <begin position="1"/>
        <end position="24"/>
    </location>
</feature>
<sequence length="654" mass="70521">MAVRGLVWGVSAVALLGASGLAHAEDFTLGDWQGSLDTTVSIGVLNRVQGRNPDLIGRANGGRGPSTNQDNGDLNYGTGPVSAPLRATEELKLDRNDLGFFARATEFVDFVNYDAHNTDFMPLSHEAVNQAGFGGRLLDAYGYGHFDVFDHRFDARIGRMALNWGESTFIPGGINAFNPFDVTALRSPGSELREAILPIPVTDFSTSITKDLSIEAYYQWQWQKTDIDPNGTYFSTNDLASPGSNYVTLNGDTFADRRFAPDQPLIPGFVNIPGNLVTPRSLDHEPSNWNQYGAALRYTASWLNATEFGAYYVQAASNLPVLSYQSGSQAASLAGIGKGLSQVIGGIGKALATDPALVGPIFANANTIVGTYGLQSAGEAANYYVSYPQTIKTSAVSFSTQIGDWSFQGEYSYKRDVPLQINFADVIQAGLAPTFVDLGKASGSAATLNAILAGLNTNTLIRRAGGITAANYTKFYNYNWQGYEKHDVQQLQMTATKVMGPHIGADQLVFIGEVGADYVPSLESHEDLPFNGPNTPVSGNPFYPNTAPSDVQHGGFPTKFSWGYRLRLQADYLAAIGPVNLRPEISFAHDINGISPGPGPGNFIAGRKAVELGLQATYQNRWAAEISYTNYFGGKGQDLLTDRDFVALNVKYSF</sequence>
<organism evidence="3 4">
    <name type="scientific">Aliidongia dinghuensis</name>
    <dbReference type="NCBI Taxonomy" id="1867774"/>
    <lineage>
        <taxon>Bacteria</taxon>
        <taxon>Pseudomonadati</taxon>
        <taxon>Pseudomonadota</taxon>
        <taxon>Alphaproteobacteria</taxon>
        <taxon>Rhodospirillales</taxon>
        <taxon>Dongiaceae</taxon>
        <taxon>Aliidongia</taxon>
    </lineage>
</organism>
<accession>A0A8J3E6R3</accession>
<name>A0A8J3E6R3_9PROT</name>
<proteinExistence type="predicted"/>
<protein>
    <recommendedName>
        <fullName evidence="5">DUF1302 domain-containing protein</fullName>
    </recommendedName>
</protein>